<keyword evidence="3" id="KW-1185">Reference proteome</keyword>
<keyword evidence="1" id="KW-1133">Transmembrane helix</keyword>
<evidence type="ECO:0000313" key="3">
    <source>
        <dbReference type="Proteomes" id="UP000192411"/>
    </source>
</evidence>
<organism evidence="2 3">
    <name type="scientific">Mycolicibacterium tusciae</name>
    <dbReference type="NCBI Taxonomy" id="75922"/>
    <lineage>
        <taxon>Bacteria</taxon>
        <taxon>Bacillati</taxon>
        <taxon>Actinomycetota</taxon>
        <taxon>Actinomycetes</taxon>
        <taxon>Mycobacteriales</taxon>
        <taxon>Mycobacteriaceae</taxon>
        <taxon>Mycolicibacterium</taxon>
    </lineage>
</organism>
<accession>A0A1X0JFN8</accession>
<evidence type="ECO:0000256" key="1">
    <source>
        <dbReference type="SAM" id="Phobius"/>
    </source>
</evidence>
<comment type="caution">
    <text evidence="2">The sequence shown here is derived from an EMBL/GenBank/DDBJ whole genome shotgun (WGS) entry which is preliminary data.</text>
</comment>
<dbReference type="EMBL" id="MVIM01000021">
    <property type="protein sequence ID" value="ORB61678.1"/>
    <property type="molecule type" value="Genomic_DNA"/>
</dbReference>
<gene>
    <name evidence="2" type="ORF">BST47_26625</name>
</gene>
<dbReference type="Proteomes" id="UP000192411">
    <property type="component" value="Unassembled WGS sequence"/>
</dbReference>
<reference evidence="2 3" key="1">
    <citation type="submission" date="2017-02" db="EMBL/GenBank/DDBJ databases">
        <title>The new phylogeny of genus Mycobacterium.</title>
        <authorList>
            <person name="Tortoli E."/>
            <person name="Trovato A."/>
            <person name="Cirillo D.M."/>
        </authorList>
    </citation>
    <scope>NUCLEOTIDE SEQUENCE [LARGE SCALE GENOMIC DNA]</scope>
    <source>
        <strain evidence="2 3">DSM 44338</strain>
    </source>
</reference>
<protein>
    <submittedName>
        <fullName evidence="2">Uncharacterized protein</fullName>
    </submittedName>
</protein>
<dbReference type="AlphaFoldDB" id="A0A1X0JFN8"/>
<sequence length="152" mass="16248">MGSSPPTPRKNRRRAWLIAAGAGCVVILSIIAVATRGFGLVDSTDRASNERTAQDRCESDVLKRLASPSTGKLSNVEVASTVLDPDSKDLFSLLDDPLKGVDHSRITVLNVSGVVDVKGDAFGATIRDPFSCRAYLIDGNLANTLVLFDHDH</sequence>
<proteinExistence type="predicted"/>
<dbReference type="OrthoDB" id="4731917at2"/>
<evidence type="ECO:0000313" key="2">
    <source>
        <dbReference type="EMBL" id="ORB61678.1"/>
    </source>
</evidence>
<keyword evidence="1" id="KW-0472">Membrane</keyword>
<keyword evidence="1" id="KW-0812">Transmembrane</keyword>
<feature type="transmembrane region" description="Helical" evidence="1">
    <location>
        <begin position="15"/>
        <end position="34"/>
    </location>
</feature>
<name>A0A1X0JFN8_9MYCO</name>